<feature type="domain" description="VWFA" evidence="7">
    <location>
        <begin position="143"/>
        <end position="330"/>
    </location>
</feature>
<dbReference type="Proteomes" id="UP001642464">
    <property type="component" value="Unassembled WGS sequence"/>
</dbReference>
<dbReference type="PANTHER" id="PTHR45992">
    <property type="entry name" value="EUKARYOTIC ELONGATION FACTOR 2 KINASE-RELATED"/>
    <property type="match status" value="1"/>
</dbReference>
<dbReference type="InterPro" id="IPR011009">
    <property type="entry name" value="Kinase-like_dom_sf"/>
</dbReference>
<dbReference type="PROSITE" id="PS50234">
    <property type="entry name" value="VWFA"/>
    <property type="match status" value="1"/>
</dbReference>
<dbReference type="CDD" id="cd04515">
    <property type="entry name" value="Alpha_kinase"/>
    <property type="match status" value="1"/>
</dbReference>
<name>A0ABP0HQK2_9DINO</name>
<evidence type="ECO:0000256" key="6">
    <source>
        <dbReference type="SAM" id="MobiDB-lite"/>
    </source>
</evidence>
<proteinExistence type="predicted"/>
<comment type="caution">
    <text evidence="9">The sequence shown here is derived from an EMBL/GenBank/DDBJ whole genome shotgun (WGS) entry which is preliminary data.</text>
</comment>
<accession>A0ABP0HQK2</accession>
<evidence type="ECO:0000313" key="10">
    <source>
        <dbReference type="Proteomes" id="UP001642464"/>
    </source>
</evidence>
<evidence type="ECO:0000256" key="4">
    <source>
        <dbReference type="ARBA" id="ARBA00022777"/>
    </source>
</evidence>
<dbReference type="SUPFAM" id="SSF53300">
    <property type="entry name" value="vWA-like"/>
    <property type="match status" value="1"/>
</dbReference>
<dbReference type="SUPFAM" id="SSF56112">
    <property type="entry name" value="Protein kinase-like (PK-like)"/>
    <property type="match status" value="1"/>
</dbReference>
<reference evidence="9 10" key="1">
    <citation type="submission" date="2024-02" db="EMBL/GenBank/DDBJ databases">
        <authorList>
            <person name="Chen Y."/>
            <person name="Shah S."/>
            <person name="Dougan E. K."/>
            <person name="Thang M."/>
            <person name="Chan C."/>
        </authorList>
    </citation>
    <scope>NUCLEOTIDE SEQUENCE [LARGE SCALE GENOMIC DNA]</scope>
</reference>
<sequence>MLAAKAEAKAKAKAGAQDAARTRVDKCAWCGEQRQGWSDLKALVFYCEHCWSDYDALQSAGGEDYIGKVWHDKILEEDNIAAEGEDGGDGKQILEFTKHTLNQIDSKRLNVGSDDEDETVGPLPAEFKPTELNKYPIEFQQAHIIVIVDTSGSMRTNDVMPENAEDGAQPITRMSAVKLSLSTFFEKHKESGTPHRFSLISFNQFSKLHFSARTAAEALHHVKLCMKELAAGHGTHFVAGLTAAKSLLSGYVVGTPHLLIFSDGRPADGIQMLHTAQNMLQTFENLRIHAIGFGDGLDFEMLQQLTSIGRGSFAPSDRSVRALHSAFASVTSTVTATQTVTSRSGKSSSYSFKGRPVQSSGEDALPESKERGLKLRSVNFEPANQFMWSTKSSVSFRTRRRWLSFNGKGFKQEEQSRLYQHNPVSLRRQPFTQGGMRLVYCFRDSTIPLFAEQRRDQFAMQEAGTDARMVAKISKYTDGWHNSFEVVSGYAKSSAVARFYSRVFRLAVMDRFGWKGRSMARIIFVECYIYTVEEGHDALPPFMVGERYLPGVFRKYNGNHGYVDPDLPDSEIAQAFSHFTFEASRGKHMVLDLQGVHLDKGQRRNPHLILTDPQVVSLDRSFGPGDLGDEGMRAFFRSHRCGVTCQRMGLGQDALRRYRQAARKDSASPMPAASTTALTPATPTTAAATSGNSGSISDLRVADPDADLLAPLPTIPLVKSSPERTEMSGIQETSMWPGFTTRYPPTFGVPSGAKMDGPLSALMARSAESGRPDYDALLRRPSANQPVNGENLEANQPAMVRRVPSPNQPCFEGSQSQQSTRSEFRPETACKLSQKSLEVDTCESLEDSQSTVPTPLSEASSGASLRLGDETAIVDPPKGGKKSIVYGPNGKKFTLSASCRAHVIAAIDSEFSIPEEEQQLFQEITSLPNVDVYRVERKMDPRKLKFTQASVSPTFRDGRPIFDLLNDLNVQKVDPLRELEPLDVVWQNGHWRSLSNRRLWALKHCTIAMTGQPLFVRVRVRPADAEFRAKSTSTNDGATVLVISRSRSPSPTAATVAA</sequence>
<feature type="region of interest" description="Disordered" evidence="6">
    <location>
        <begin position="660"/>
        <end position="696"/>
    </location>
</feature>
<dbReference type="SMART" id="SM00327">
    <property type="entry name" value="VWA"/>
    <property type="match status" value="1"/>
</dbReference>
<protein>
    <submittedName>
        <fullName evidence="9">Alpha-protein kinase vwkA (von Willebrand factor A alpha-kinase) (vWF kinase)</fullName>
    </submittedName>
</protein>
<dbReference type="Pfam" id="PF13519">
    <property type="entry name" value="VWA_2"/>
    <property type="match status" value="1"/>
</dbReference>
<evidence type="ECO:0000256" key="3">
    <source>
        <dbReference type="ARBA" id="ARBA00022741"/>
    </source>
</evidence>
<evidence type="ECO:0000259" key="8">
    <source>
        <dbReference type="PROSITE" id="PS51158"/>
    </source>
</evidence>
<keyword evidence="2" id="KW-0808">Transferase</keyword>
<dbReference type="PROSITE" id="PS51158">
    <property type="entry name" value="ALPHA_KINASE"/>
    <property type="match status" value="1"/>
</dbReference>
<feature type="region of interest" description="Disordered" evidence="6">
    <location>
        <begin position="344"/>
        <end position="369"/>
    </location>
</feature>
<dbReference type="Pfam" id="PF02816">
    <property type="entry name" value="Alpha_kinase"/>
    <property type="match status" value="1"/>
</dbReference>
<dbReference type="PANTHER" id="PTHR45992:SF2">
    <property type="entry name" value="EUKARYOTIC ELONGATION FACTOR 2 KINASE"/>
    <property type="match status" value="1"/>
</dbReference>
<keyword evidence="10" id="KW-1185">Reference proteome</keyword>
<evidence type="ECO:0000256" key="5">
    <source>
        <dbReference type="ARBA" id="ARBA00022840"/>
    </source>
</evidence>
<evidence type="ECO:0000256" key="1">
    <source>
        <dbReference type="ARBA" id="ARBA00022527"/>
    </source>
</evidence>
<dbReference type="InterPro" id="IPR051852">
    <property type="entry name" value="Alpha-type_PK"/>
</dbReference>
<dbReference type="Gene3D" id="3.20.200.10">
    <property type="entry name" value="MHCK/EF2 kinase"/>
    <property type="match status" value="1"/>
</dbReference>
<dbReference type="InterPro" id="IPR036465">
    <property type="entry name" value="vWFA_dom_sf"/>
</dbReference>
<dbReference type="SMART" id="SM00811">
    <property type="entry name" value="Alpha_kinase"/>
    <property type="match status" value="1"/>
</dbReference>
<feature type="compositionally biased region" description="Low complexity" evidence="6">
    <location>
        <begin position="344"/>
        <end position="355"/>
    </location>
</feature>
<evidence type="ECO:0000313" key="9">
    <source>
        <dbReference type="EMBL" id="CAK8992028.1"/>
    </source>
</evidence>
<dbReference type="Gene3D" id="3.40.50.410">
    <property type="entry name" value="von Willebrand factor, type A domain"/>
    <property type="match status" value="1"/>
</dbReference>
<dbReference type="InterPro" id="IPR004166">
    <property type="entry name" value="a-kinase_dom"/>
</dbReference>
<dbReference type="InterPro" id="IPR002035">
    <property type="entry name" value="VWF_A"/>
</dbReference>
<feature type="compositionally biased region" description="Polar residues" evidence="6">
    <location>
        <begin position="847"/>
        <end position="863"/>
    </location>
</feature>
<dbReference type="EMBL" id="CAXAMM010001447">
    <property type="protein sequence ID" value="CAK8992028.1"/>
    <property type="molecule type" value="Genomic_DNA"/>
</dbReference>
<evidence type="ECO:0000259" key="7">
    <source>
        <dbReference type="PROSITE" id="PS50234"/>
    </source>
</evidence>
<feature type="domain" description="Alpha-type protein kinase" evidence="8">
    <location>
        <begin position="394"/>
        <end position="653"/>
    </location>
</feature>
<feature type="region of interest" description="Disordered" evidence="6">
    <location>
        <begin position="841"/>
        <end position="864"/>
    </location>
</feature>
<keyword evidence="1" id="KW-0723">Serine/threonine-protein kinase</keyword>
<organism evidence="9 10">
    <name type="scientific">Durusdinium trenchii</name>
    <dbReference type="NCBI Taxonomy" id="1381693"/>
    <lineage>
        <taxon>Eukaryota</taxon>
        <taxon>Sar</taxon>
        <taxon>Alveolata</taxon>
        <taxon>Dinophyceae</taxon>
        <taxon>Suessiales</taxon>
        <taxon>Symbiodiniaceae</taxon>
        <taxon>Durusdinium</taxon>
    </lineage>
</organism>
<feature type="region of interest" description="Disordered" evidence="6">
    <location>
        <begin position="804"/>
        <end position="827"/>
    </location>
</feature>
<evidence type="ECO:0000256" key="2">
    <source>
        <dbReference type="ARBA" id="ARBA00022679"/>
    </source>
</evidence>
<dbReference type="GO" id="GO:0016301">
    <property type="term" value="F:kinase activity"/>
    <property type="evidence" value="ECO:0007669"/>
    <property type="project" value="UniProtKB-KW"/>
</dbReference>
<dbReference type="CDD" id="cd00198">
    <property type="entry name" value="vWFA"/>
    <property type="match status" value="1"/>
</dbReference>
<keyword evidence="4 9" id="KW-0418">Kinase</keyword>
<keyword evidence="3" id="KW-0547">Nucleotide-binding</keyword>
<keyword evidence="5" id="KW-0067">ATP-binding</keyword>
<feature type="compositionally biased region" description="Low complexity" evidence="6">
    <location>
        <begin position="667"/>
        <end position="690"/>
    </location>
</feature>
<gene>
    <name evidence="9" type="ORF">SCF082_LOCUS2916</name>
</gene>